<dbReference type="eggNOG" id="COG1028">
    <property type="taxonomic scope" value="Bacteria"/>
</dbReference>
<evidence type="ECO:0000313" key="3">
    <source>
        <dbReference type="EMBL" id="GGD97827.1"/>
    </source>
</evidence>
<dbReference type="InterPro" id="IPR036291">
    <property type="entry name" value="NAD(P)-bd_dom_sf"/>
</dbReference>
<organism evidence="4 5">
    <name type="scientific">Caballeronia grimmiae</name>
    <dbReference type="NCBI Taxonomy" id="1071679"/>
    <lineage>
        <taxon>Bacteria</taxon>
        <taxon>Pseudomonadati</taxon>
        <taxon>Pseudomonadota</taxon>
        <taxon>Betaproteobacteria</taxon>
        <taxon>Burkholderiales</taxon>
        <taxon>Burkholderiaceae</taxon>
        <taxon>Caballeronia</taxon>
    </lineage>
</organism>
<evidence type="ECO:0000256" key="1">
    <source>
        <dbReference type="ARBA" id="ARBA00006484"/>
    </source>
</evidence>
<dbReference type="CDD" id="cd05233">
    <property type="entry name" value="SDR_c"/>
    <property type="match status" value="1"/>
</dbReference>
<dbReference type="GO" id="GO:0016491">
    <property type="term" value="F:oxidoreductase activity"/>
    <property type="evidence" value="ECO:0007669"/>
    <property type="project" value="UniProtKB-KW"/>
</dbReference>
<dbReference type="PANTHER" id="PTHR43477:SF1">
    <property type="entry name" value="DIHYDROANTICAPSIN 7-DEHYDROGENASE"/>
    <property type="match status" value="1"/>
</dbReference>
<reference evidence="3" key="1">
    <citation type="journal article" date="2014" name="Int. J. Syst. Evol. Microbiol.">
        <title>Complete genome of a new Firmicutes species belonging to the dominant human colonic microbiota ('Ruminococcus bicirculans') reveals two chromosomes and a selective capacity to utilize plant glucans.</title>
        <authorList>
            <consortium name="NISC Comparative Sequencing Program"/>
            <person name="Wegmann U."/>
            <person name="Louis P."/>
            <person name="Goesmann A."/>
            <person name="Henrissat B."/>
            <person name="Duncan S.H."/>
            <person name="Flint H.J."/>
        </authorList>
    </citation>
    <scope>NUCLEOTIDE SEQUENCE</scope>
    <source>
        <strain evidence="3">CGMCC 1.11013</strain>
    </source>
</reference>
<evidence type="ECO:0000313" key="6">
    <source>
        <dbReference type="Proteomes" id="UP000597138"/>
    </source>
</evidence>
<name>A0A069NMD2_9BURK</name>
<reference evidence="4 5" key="2">
    <citation type="submission" date="2014-03" db="EMBL/GenBank/DDBJ databases">
        <title>Draft Genome Sequences of Four Burkholderia Strains.</title>
        <authorList>
            <person name="Liu X.Y."/>
            <person name="Li C.X."/>
            <person name="Xu J.H."/>
        </authorList>
    </citation>
    <scope>NUCLEOTIDE SEQUENCE [LARGE SCALE GENOMIC DNA]</scope>
    <source>
        <strain evidence="4 5">R27</strain>
    </source>
</reference>
<dbReference type="AlphaFoldDB" id="A0A069NMD2"/>
<dbReference type="InterPro" id="IPR002347">
    <property type="entry name" value="SDR_fam"/>
</dbReference>
<dbReference type="Gene3D" id="3.40.50.720">
    <property type="entry name" value="NAD(P)-binding Rossmann-like Domain"/>
    <property type="match status" value="1"/>
</dbReference>
<proteinExistence type="inferred from homology"/>
<accession>A0A069NMD2</accession>
<dbReference type="STRING" id="1071679.BG57_26945"/>
<protein>
    <submittedName>
        <fullName evidence="3 4">Short-chain dehydrogenase</fullName>
    </submittedName>
</protein>
<gene>
    <name evidence="4" type="ORF">BG57_26945</name>
    <name evidence="3" type="ORF">GCM10010985_60670</name>
</gene>
<dbReference type="RefSeq" id="WP_052006071.1">
    <property type="nucleotide sequence ID" value="NZ_BMEG01000021.1"/>
</dbReference>
<comment type="similarity">
    <text evidence="1">Belongs to the short-chain dehydrogenases/reductases (SDR) family.</text>
</comment>
<keyword evidence="2" id="KW-0560">Oxidoreductase</keyword>
<keyword evidence="6" id="KW-1185">Reference proteome</keyword>
<dbReference type="EMBL" id="JFHE01000059">
    <property type="protein sequence ID" value="KDR26151.1"/>
    <property type="molecule type" value="Genomic_DNA"/>
</dbReference>
<dbReference type="OrthoDB" id="9806974at2"/>
<dbReference type="Proteomes" id="UP000597138">
    <property type="component" value="Unassembled WGS sequence"/>
</dbReference>
<evidence type="ECO:0000313" key="4">
    <source>
        <dbReference type="EMBL" id="KDR26151.1"/>
    </source>
</evidence>
<comment type="caution">
    <text evidence="4">The sequence shown here is derived from an EMBL/GenBank/DDBJ whole genome shotgun (WGS) entry which is preliminary data.</text>
</comment>
<dbReference type="PANTHER" id="PTHR43477">
    <property type="entry name" value="DIHYDROANTICAPSIN 7-DEHYDROGENASE"/>
    <property type="match status" value="1"/>
</dbReference>
<dbReference type="PRINTS" id="PR00081">
    <property type="entry name" value="GDHRDH"/>
</dbReference>
<sequence>MNTAADRNEAALTTQQTLAGQTVVVVGGKTGIGMGVARVARAAGAKVVVASRRVAPLVERSDLAEFAQVSLDMRDESAVQQVFEEIGALDHLVVTAAPDLGTWGSFMDADMHGVRNYLEGKFLGSWACARHAAPHLRAGGSITFLTGGMAVRPKLGFTAVTSAFAAVEALSGSLALELAPIRINTIRPGFVDTDMWGFLPPEHRDDLRKKVEDTFPARRAGKAEDIGHAALFLMTNSYVTGTVLEVSGGETLVPSVS</sequence>
<reference evidence="3" key="4">
    <citation type="submission" date="2024-05" db="EMBL/GenBank/DDBJ databases">
        <authorList>
            <person name="Sun Q."/>
            <person name="Zhou Y."/>
        </authorList>
    </citation>
    <scope>NUCLEOTIDE SEQUENCE</scope>
    <source>
        <strain evidence="3">CGMCC 1.11013</strain>
    </source>
</reference>
<evidence type="ECO:0000313" key="5">
    <source>
        <dbReference type="Proteomes" id="UP000027439"/>
    </source>
</evidence>
<dbReference type="EMBL" id="BMEG01000021">
    <property type="protein sequence ID" value="GGD97827.1"/>
    <property type="molecule type" value="Genomic_DNA"/>
</dbReference>
<dbReference type="SUPFAM" id="SSF51735">
    <property type="entry name" value="NAD(P)-binding Rossmann-fold domains"/>
    <property type="match status" value="1"/>
</dbReference>
<reference evidence="6" key="3">
    <citation type="journal article" date="2019" name="Int. J. Syst. Evol. Microbiol.">
        <title>The Global Catalogue of Microorganisms (GCM) 10K type strain sequencing project: providing services to taxonomists for standard genome sequencing and annotation.</title>
        <authorList>
            <consortium name="The Broad Institute Genomics Platform"/>
            <consortium name="The Broad Institute Genome Sequencing Center for Infectious Disease"/>
            <person name="Wu L."/>
            <person name="Ma J."/>
        </authorList>
    </citation>
    <scope>NUCLEOTIDE SEQUENCE [LARGE SCALE GENOMIC DNA]</scope>
    <source>
        <strain evidence="6">CGMCC 1.11013</strain>
    </source>
</reference>
<evidence type="ECO:0000256" key="2">
    <source>
        <dbReference type="ARBA" id="ARBA00023002"/>
    </source>
</evidence>
<dbReference type="Proteomes" id="UP000027439">
    <property type="component" value="Unassembled WGS sequence"/>
</dbReference>
<dbReference type="Pfam" id="PF13561">
    <property type="entry name" value="adh_short_C2"/>
    <property type="match status" value="1"/>
</dbReference>
<dbReference type="InterPro" id="IPR051122">
    <property type="entry name" value="SDR_DHRS6-like"/>
</dbReference>